<feature type="signal peptide" evidence="1">
    <location>
        <begin position="1"/>
        <end position="21"/>
    </location>
</feature>
<dbReference type="EMBL" id="CP002959">
    <property type="protein sequence ID" value="AFM11024.1"/>
    <property type="molecule type" value="Genomic_DNA"/>
</dbReference>
<keyword evidence="3" id="KW-1185">Reference proteome</keyword>
<sequence length="1614" mass="162338">MSKFKRHLKAGLLLVAAAAFALNCARSSKTKFAQNMENDAGKAAPTYEEWVALVGQEKTDQLYAGIGQDSLNLLAYGIGVSNLVQLIEQITTGSGAAATSKFVALIGNDLIVGTGPGGRTGLGAIITLYLIKQVDIEMTTTISANVNTAGGAVPSDQDTVGNLAAIINTLNPVSEVQAKLVDLMGPAGFDLSRSLAVATTETPANQQAYVQRLAKIVAHVQPGVSSCALKLCPLLTNLSAADVTNKLAPMIKGVSNANRLVEIMESTSDIQRMRALLSTTPVGGYSTIAGVTVANVTAKLVPVVNAVSDGTKMGYLINNVTNTDTLINIMNNVLSPTNLGSFLNLAEDGATWTGQVSPAETWGVGPGGPASRGLPFSTAGAGLTHTYTVTGGAGNIPVGAFTIGGGSGGTNYLPGVTVSVTGCTVQPTIHLNVLGGIIQTTGHYVVSAGSGCGADGPKTLTAVTPASSKTTVARLADIINGVTPAASYYKVMNLVDGVSSMTKMVQLVQDLKNANDVYDLLNNLGGTAGAATCTVVDGSDDVTVSGGGGTITAGTIKAFIVGQRIAYISVVTPGGSSGISAATTFAVSGCSGMTITAQFAGGVITSMQVNNDMNNLVQVVELLNPANVPRLVQVMDGQRTFDNLNEAFQADASLTTTYLGKLRVLMQTLSQAQEGPLKVGDLLNGVTNTDKIIDLIWGVTNTTNLATVINGIFKQSEIPGCSNGASSDADGNSATQASGADYQYNLGAANTTASDAGLCEASGNGAFWGERDRAVLTLVHLVENVTSSTKLVTMIDSITPAKIIDLVNHVSTYSQHNDADVHVYPRGPAGDALNTAALSAGGRRLVKIVENTTTISQLVFVTENVSSIIRMSKLVSFMAIGTAPDNGTGKLAVLINTVTGANAFLPGTVPGRGNPSGNATGMGKMVNVIEFISGATTSAAMVQLKNLLNDVLDINKMADLINQTVSSSNIVGLLNGVTDVRYGTSTTDLVALMNNLPRGEISKLVSLIGAIGSAYETPTATFPGPDHELIAQLMATHATLGTVPAVVTATPANENITWAGHGLAVDRLVIFSNVGGTLPAPLVSGQAYFVVTVVDANNIRVGTTRGGAVIDITTAGTGTTTANAGGVTSTSGVGVADMNALIGSLAMAGGSGYTGSITISGATTTAGGGSGAIAQSIVSPAPSGTTLTRLTLTAGGSFTAMPTGLTIGGTCPGAEARVVGARIDGTANFQVVGVYLTNNGTGGCTAPTFTFVPAPATAPTLTYATGGIIGFSVTNGGTGYTDSFLISGAPMTGSGGTGAQATALVAGPINTTPGTGLTNFNGGSGYVNGQVCPVIGAGGSGATCTVQVTAGAVTGCSAITGGTSYIDNQVVTIGGGAQAKANVNVGTGAITSFTITNSGCGYTPGTISARLLSGANECATAGSYNATVSAGGVVTAINEVVAATGCPVNPTVIIGDSPYAGHGDNATALVGQINGGTVVALSLSTPADNLAQLLANTEKAPLYNAATYASTSPNISAREAMVRLIKEGVTYISAGWPAGYFNFSGVGSVYIGRNILGNLTGSNSTMTVINLLGSDTTGLQEFPVLMGCADRVQTGGAAATTFFTGCSTHTPNLW</sequence>
<proteinExistence type="predicted"/>
<feature type="chain" id="PRO_5003686588" evidence="1">
    <location>
        <begin position="22"/>
        <end position="1614"/>
    </location>
</feature>
<evidence type="ECO:0000313" key="2">
    <source>
        <dbReference type="EMBL" id="AFM11024.1"/>
    </source>
</evidence>
<dbReference type="KEGG" id="tpx:Turpa_0368"/>
<evidence type="ECO:0000256" key="1">
    <source>
        <dbReference type="SAM" id="SignalP"/>
    </source>
</evidence>
<dbReference type="RefSeq" id="WP_014801544.1">
    <property type="nucleotide sequence ID" value="NC_018020.1"/>
</dbReference>
<organism evidence="2 3">
    <name type="scientific">Turneriella parva (strain ATCC BAA-1111 / DSM 21527 / NCTC 11395 / H)</name>
    <name type="common">Leptospira parva</name>
    <dbReference type="NCBI Taxonomy" id="869212"/>
    <lineage>
        <taxon>Bacteria</taxon>
        <taxon>Pseudomonadati</taxon>
        <taxon>Spirochaetota</taxon>
        <taxon>Spirochaetia</taxon>
        <taxon>Leptospirales</taxon>
        <taxon>Leptospiraceae</taxon>
        <taxon>Turneriella</taxon>
    </lineage>
</organism>
<dbReference type="HOGENOM" id="CLU_243773_0_0_12"/>
<gene>
    <name evidence="2" type="ordered locus">Turpa_0368</name>
</gene>
<name>I4B167_TURPD</name>
<evidence type="ECO:0000313" key="3">
    <source>
        <dbReference type="Proteomes" id="UP000006048"/>
    </source>
</evidence>
<dbReference type="Proteomes" id="UP000006048">
    <property type="component" value="Chromosome"/>
</dbReference>
<reference evidence="2 3" key="1">
    <citation type="submission" date="2012-06" db="EMBL/GenBank/DDBJ databases">
        <title>The complete chromosome of genome of Turneriella parva DSM 21527.</title>
        <authorList>
            <consortium name="US DOE Joint Genome Institute (JGI-PGF)"/>
            <person name="Lucas S."/>
            <person name="Han J."/>
            <person name="Lapidus A."/>
            <person name="Bruce D."/>
            <person name="Goodwin L."/>
            <person name="Pitluck S."/>
            <person name="Peters L."/>
            <person name="Kyrpides N."/>
            <person name="Mavromatis K."/>
            <person name="Ivanova N."/>
            <person name="Mikhailova N."/>
            <person name="Chertkov O."/>
            <person name="Detter J.C."/>
            <person name="Tapia R."/>
            <person name="Han C."/>
            <person name="Land M."/>
            <person name="Hauser L."/>
            <person name="Markowitz V."/>
            <person name="Cheng J.-F."/>
            <person name="Hugenholtz P."/>
            <person name="Woyke T."/>
            <person name="Wu D."/>
            <person name="Gronow S."/>
            <person name="Wellnitz S."/>
            <person name="Brambilla E."/>
            <person name="Klenk H.-P."/>
            <person name="Eisen J.A."/>
        </authorList>
    </citation>
    <scope>NUCLEOTIDE SEQUENCE [LARGE SCALE GENOMIC DNA]</scope>
    <source>
        <strain evidence="3">ATCC BAA-1111 / DSM 21527 / NCTC 11395 / H</strain>
    </source>
</reference>
<keyword evidence="1" id="KW-0732">Signal</keyword>
<protein>
    <submittedName>
        <fullName evidence="2">Uncharacterized protein</fullName>
    </submittedName>
</protein>
<accession>I4B167</accession>